<evidence type="ECO:0000256" key="1">
    <source>
        <dbReference type="ARBA" id="ARBA00022741"/>
    </source>
</evidence>
<name>A0A6I6D3H9_9GAMM</name>
<feature type="region of interest" description="Disordered" evidence="3">
    <location>
        <begin position="1"/>
        <end position="20"/>
    </location>
</feature>
<gene>
    <name evidence="4" type="ORF">GM160_02690</name>
</gene>
<sequence length="296" mass="31307">MTTQPASGHDQADGARHANANRPVRVIAVTSGKGGVGKTNVSVNLSVALARSGDRVVLMDADLGLGNVDVLLGLQSRGNLSHVLAGQATLDEIMLEGPEGIGILPAASGVASMAGLTAAENAGLISAFSGMRWPVDTLVVDSAAGIADSVVRFAEAASEVVVVVCDEPASITDAYAVIKVLSREHDVTRFHVVANMVRDAAEGRRLFEKLSVAAKRFLDVTLTHMGSVPFDDYLRRAVQRQKTVVQLYGGAKSTRAFTAMADKVNQWPVPRGPQGQLQFFVERLVNNAELDPENLL</sequence>
<organism evidence="4 5">
    <name type="scientific">Guyparkeria halophila</name>
    <dbReference type="NCBI Taxonomy" id="47960"/>
    <lineage>
        <taxon>Bacteria</taxon>
        <taxon>Pseudomonadati</taxon>
        <taxon>Pseudomonadota</taxon>
        <taxon>Gammaproteobacteria</taxon>
        <taxon>Chromatiales</taxon>
        <taxon>Thioalkalibacteraceae</taxon>
        <taxon>Guyparkeria</taxon>
    </lineage>
</organism>
<protein>
    <submittedName>
        <fullName evidence="4">P-loop NTPase</fullName>
    </submittedName>
</protein>
<dbReference type="GO" id="GO:0016887">
    <property type="term" value="F:ATP hydrolysis activity"/>
    <property type="evidence" value="ECO:0007669"/>
    <property type="project" value="TreeGrafter"/>
</dbReference>
<dbReference type="InterPro" id="IPR050625">
    <property type="entry name" value="ParA/MinD_ATPase"/>
</dbReference>
<dbReference type="Pfam" id="PF10609">
    <property type="entry name" value="ParA"/>
    <property type="match status" value="1"/>
</dbReference>
<keyword evidence="1" id="KW-0547">Nucleotide-binding</keyword>
<evidence type="ECO:0000256" key="3">
    <source>
        <dbReference type="SAM" id="MobiDB-lite"/>
    </source>
</evidence>
<dbReference type="InterPro" id="IPR025501">
    <property type="entry name" value="MinD_FleN"/>
</dbReference>
<dbReference type="GO" id="GO:0009898">
    <property type="term" value="C:cytoplasmic side of plasma membrane"/>
    <property type="evidence" value="ECO:0007669"/>
    <property type="project" value="TreeGrafter"/>
</dbReference>
<dbReference type="InterPro" id="IPR033875">
    <property type="entry name" value="FlhG"/>
</dbReference>
<dbReference type="InterPro" id="IPR027417">
    <property type="entry name" value="P-loop_NTPase"/>
</dbReference>
<dbReference type="InterPro" id="IPR033756">
    <property type="entry name" value="YlxH/NBP35"/>
</dbReference>
<dbReference type="CDD" id="cd02038">
    <property type="entry name" value="FlhG-like"/>
    <property type="match status" value="1"/>
</dbReference>
<evidence type="ECO:0000313" key="5">
    <source>
        <dbReference type="Proteomes" id="UP000427716"/>
    </source>
</evidence>
<proteinExistence type="predicted"/>
<evidence type="ECO:0000313" key="4">
    <source>
        <dbReference type="EMBL" id="QGT77891.1"/>
    </source>
</evidence>
<dbReference type="GO" id="GO:0005829">
    <property type="term" value="C:cytosol"/>
    <property type="evidence" value="ECO:0007669"/>
    <property type="project" value="TreeGrafter"/>
</dbReference>
<dbReference type="PANTHER" id="PTHR43384:SF4">
    <property type="entry name" value="CELLULOSE BIOSYNTHESIS PROTEIN BCSQ-RELATED"/>
    <property type="match status" value="1"/>
</dbReference>
<keyword evidence="2" id="KW-0067">ATP-binding</keyword>
<dbReference type="Gene3D" id="3.40.50.300">
    <property type="entry name" value="P-loop containing nucleotide triphosphate hydrolases"/>
    <property type="match status" value="1"/>
</dbReference>
<dbReference type="KEGG" id="ghl:GM160_02690"/>
<dbReference type="GO" id="GO:0051782">
    <property type="term" value="P:negative regulation of cell division"/>
    <property type="evidence" value="ECO:0007669"/>
    <property type="project" value="TreeGrafter"/>
</dbReference>
<keyword evidence="5" id="KW-1185">Reference proteome</keyword>
<dbReference type="AlphaFoldDB" id="A0A6I6D3H9"/>
<dbReference type="RefSeq" id="WP_156227928.1">
    <property type="nucleotide sequence ID" value="NZ_CP046415.1"/>
</dbReference>
<evidence type="ECO:0000256" key="2">
    <source>
        <dbReference type="ARBA" id="ARBA00022840"/>
    </source>
</evidence>
<accession>A0A6I6D3H9</accession>
<dbReference type="PIRSF" id="PIRSF003092">
    <property type="entry name" value="MinD"/>
    <property type="match status" value="1"/>
</dbReference>
<dbReference type="PANTHER" id="PTHR43384">
    <property type="entry name" value="SEPTUM SITE-DETERMINING PROTEIN MIND HOMOLOG, CHLOROPLASTIC-RELATED"/>
    <property type="match status" value="1"/>
</dbReference>
<dbReference type="SUPFAM" id="SSF52540">
    <property type="entry name" value="P-loop containing nucleoside triphosphate hydrolases"/>
    <property type="match status" value="1"/>
</dbReference>
<dbReference type="GO" id="GO:0005524">
    <property type="term" value="F:ATP binding"/>
    <property type="evidence" value="ECO:0007669"/>
    <property type="project" value="UniProtKB-KW"/>
</dbReference>
<reference evidence="4 5" key="1">
    <citation type="submission" date="2019-11" db="EMBL/GenBank/DDBJ databases">
        <authorList>
            <person name="Zhang J."/>
            <person name="Sun C."/>
        </authorList>
    </citation>
    <scope>NUCLEOTIDE SEQUENCE [LARGE SCALE GENOMIC DNA]</scope>
    <source>
        <strain evidence="5">sp2</strain>
    </source>
</reference>
<dbReference type="EMBL" id="CP046415">
    <property type="protein sequence ID" value="QGT77891.1"/>
    <property type="molecule type" value="Genomic_DNA"/>
</dbReference>
<dbReference type="Proteomes" id="UP000427716">
    <property type="component" value="Chromosome"/>
</dbReference>